<organism evidence="2 3">
    <name type="scientific">Micavibrio aeruginosavorus EPB</name>
    <dbReference type="NCBI Taxonomy" id="349215"/>
    <lineage>
        <taxon>Bacteria</taxon>
        <taxon>Pseudomonadati</taxon>
        <taxon>Bdellovibrionota</taxon>
        <taxon>Bdellovibrionia</taxon>
        <taxon>Bdellovibrionales</taxon>
        <taxon>Pseudobdellovibrionaceae</taxon>
        <taxon>Micavibrio</taxon>
    </lineage>
</organism>
<feature type="compositionally biased region" description="Basic and acidic residues" evidence="1">
    <location>
        <begin position="1"/>
        <end position="17"/>
    </location>
</feature>
<name>M4VHH4_9BACT</name>
<dbReference type="STRING" id="349215.A11S_1126"/>
<feature type="region of interest" description="Disordered" evidence="1">
    <location>
        <begin position="1"/>
        <end position="37"/>
    </location>
</feature>
<accession>M4VHH4</accession>
<evidence type="ECO:0000256" key="1">
    <source>
        <dbReference type="SAM" id="MobiDB-lite"/>
    </source>
</evidence>
<evidence type="ECO:0000313" key="2">
    <source>
        <dbReference type="EMBL" id="AGH97940.1"/>
    </source>
</evidence>
<dbReference type="KEGG" id="man:A11S_1126"/>
<protein>
    <submittedName>
        <fullName evidence="2">Uncharacterized protein</fullName>
    </submittedName>
</protein>
<dbReference type="HOGENOM" id="CLU_2899120_0_0_5"/>
<dbReference type="AlphaFoldDB" id="M4VHH4"/>
<sequence length="67" mass="7412">MIDRLEQNMARREKETKSAVSKKSGQPDLFSVPQPRTSGTVVTLDSAVLARKLDVAISRVEELLKEG</sequence>
<proteinExistence type="predicted"/>
<dbReference type="Proteomes" id="UP000011932">
    <property type="component" value="Chromosome"/>
</dbReference>
<reference evidence="2 3" key="1">
    <citation type="journal article" date="2013" name="ISME J.">
        <title>By their genes ye shall know them: genomic signatures of predatory bacteria.</title>
        <authorList>
            <person name="Pasternak Z."/>
            <person name="Pietrokovski S."/>
            <person name="Rotem O."/>
            <person name="Gophna U."/>
            <person name="Lurie-Weinberger M.N."/>
            <person name="Jurkevitch E."/>
        </authorList>
    </citation>
    <scope>NUCLEOTIDE SEQUENCE [LARGE SCALE GENOMIC DNA]</scope>
    <source>
        <strain evidence="2">EPB</strain>
    </source>
</reference>
<evidence type="ECO:0000313" key="3">
    <source>
        <dbReference type="Proteomes" id="UP000011932"/>
    </source>
</evidence>
<dbReference type="EMBL" id="CP003538">
    <property type="protein sequence ID" value="AGH97940.1"/>
    <property type="molecule type" value="Genomic_DNA"/>
</dbReference>
<gene>
    <name evidence="2" type="ORF">A11S_1126</name>
</gene>